<dbReference type="Pfam" id="PF00486">
    <property type="entry name" value="Trans_reg_C"/>
    <property type="match status" value="1"/>
</dbReference>
<protein>
    <submittedName>
        <fullName evidence="8">SARP family transcriptional regulator</fullName>
    </submittedName>
</protein>
<dbReference type="SMART" id="SM00862">
    <property type="entry name" value="Trans_reg_C"/>
    <property type="match status" value="1"/>
</dbReference>
<organism evidence="8 9">
    <name type="scientific">Microbispora corallina</name>
    <dbReference type="NCBI Taxonomy" id="83302"/>
    <lineage>
        <taxon>Bacteria</taxon>
        <taxon>Bacillati</taxon>
        <taxon>Actinomycetota</taxon>
        <taxon>Actinomycetes</taxon>
        <taxon>Streptosporangiales</taxon>
        <taxon>Streptosporangiaceae</taxon>
        <taxon>Microbispora</taxon>
    </lineage>
</organism>
<dbReference type="RefSeq" id="WP_204058560.1">
    <property type="nucleotide sequence ID" value="NZ_BAAAGP010000012.1"/>
</dbReference>
<dbReference type="Gene3D" id="1.10.10.10">
    <property type="entry name" value="Winged helix-like DNA-binding domain superfamily/Winged helix DNA-binding domain"/>
    <property type="match status" value="1"/>
</dbReference>
<evidence type="ECO:0000259" key="7">
    <source>
        <dbReference type="PROSITE" id="PS51755"/>
    </source>
</evidence>
<evidence type="ECO:0000256" key="1">
    <source>
        <dbReference type="ARBA" id="ARBA00005820"/>
    </source>
</evidence>
<dbReference type="Pfam" id="PF03704">
    <property type="entry name" value="BTAD"/>
    <property type="match status" value="1"/>
</dbReference>
<sequence length="1052" mass="113054">MFQFDVLGPLRVSRDGVPVPLGAAMLRRLLATLLCAAGRPVAVPALIESLWGDDPPPSAHKTLQVYVLRLRRAMGERDRIVHGAGGYAVTVRPSELDALRFRDLAAAGRAARRDADPATAAALFRRALDLWRGPAYAGVEDVALVADEARRLEEERLLAHEELAIVDLARGRDAELVTDLTEMAGLHPYRERLHACLMLALCRAGRQVEALEVYRRARTVLGEELGVEPGRMLRRVHEAVLRGDAPGSVVDELLGPETDDGDGHGAHLDTGNGDAEERTSEGRTGPAAVAPCHLPPDVADFTGRTETAESLRRWLADAGPSPTVTVAALYGGAGAGKTALALHVAHRLRETFPDGRLYLDLRGTRERPVDPAEATARLLVALGVDAREVPDGVEERERLLRAVLADRRVLLVLDDAAGEEQVRPLLPGGAGCAVLITGRRRPAGLSAHCVRVDALDPASATELLGRIAGPERVAAGPSVAAEIVRLCDHLPLAVRIAGAKLTLREHWRLDDLADRLRDERRRLDELAAGDLSVRTGLAADYDRLDRAARRALRLLGLLDVPTFAAWTLAAALDVTVREAETYADLLVDAQLLRCEGGDGGGGFRYRLPGLVRLYARERAELEEAPGERDKAVTRVLGGLLAMADAAGRGLPEQVASDIRGTAPRWYADPVTTRRLVGDPLAWFDSEREALAAGVAQACRLGLDELAWELSARAAGYYAVRGHYRDWSATHEAALKACAASGNQWGEAAMTRDLGYLRMAGVEPRRDVAADKAEEALTVFRTAGERHGEVDLLCLRALALCRAGDPEQARAVADEAMATAEEIGYDLAQARLWYVQAVTWREQGRHADAAACAEGALRLAVRGGGVLTRALTLWELATACRDHSASRRVSHLLWEGLQVCRPRGERLAEAYLLLALGDLRLRFGRRDAARLVEPALAVFGEFRVPSGQAAGLRVLGESHRLDARPEQAVRTLTDAVGVARELGDLHEQALALGALGRAQRDRGDPVAAARSWTAAHGLFQRLGDIGGAAEIAASLAEEASRTAGLSGWGGVPG</sequence>
<dbReference type="InterPro" id="IPR001867">
    <property type="entry name" value="OmpR/PhoB-type_DNA-bd"/>
</dbReference>
<keyword evidence="9" id="KW-1185">Reference proteome</keyword>
<reference evidence="8 9" key="1">
    <citation type="submission" date="2021-01" db="EMBL/GenBank/DDBJ databases">
        <title>Whole genome shotgun sequence of Microbispora corallina NBRC 16416.</title>
        <authorList>
            <person name="Komaki H."/>
            <person name="Tamura T."/>
        </authorList>
    </citation>
    <scope>NUCLEOTIDE SEQUENCE [LARGE SCALE GENOMIC DNA]</scope>
    <source>
        <strain evidence="8 9">NBRC 16416</strain>
    </source>
</reference>
<dbReference type="PRINTS" id="PR00364">
    <property type="entry name" value="DISEASERSIST"/>
</dbReference>
<feature type="DNA-binding region" description="OmpR/PhoB-type" evidence="5">
    <location>
        <begin position="1"/>
        <end position="100"/>
    </location>
</feature>
<evidence type="ECO:0000313" key="8">
    <source>
        <dbReference type="EMBL" id="GIH41199.1"/>
    </source>
</evidence>
<evidence type="ECO:0000256" key="4">
    <source>
        <dbReference type="ARBA" id="ARBA00023163"/>
    </source>
</evidence>
<gene>
    <name evidence="8" type="ORF">Mco01_41990</name>
</gene>
<accession>A0ABQ4G2B5</accession>
<comment type="similarity">
    <text evidence="1">Belongs to the AfsR/DnrI/RedD regulatory family.</text>
</comment>
<keyword evidence="2" id="KW-0805">Transcription regulation</keyword>
<name>A0ABQ4G2B5_9ACTN</name>
<dbReference type="InterPro" id="IPR036388">
    <property type="entry name" value="WH-like_DNA-bd_sf"/>
</dbReference>
<feature type="domain" description="OmpR/PhoB-type" evidence="7">
    <location>
        <begin position="1"/>
        <end position="100"/>
    </location>
</feature>
<dbReference type="SMART" id="SM01043">
    <property type="entry name" value="BTAD"/>
    <property type="match status" value="1"/>
</dbReference>
<evidence type="ECO:0000313" key="9">
    <source>
        <dbReference type="Proteomes" id="UP000603904"/>
    </source>
</evidence>
<dbReference type="CDD" id="cd15831">
    <property type="entry name" value="BTAD"/>
    <property type="match status" value="1"/>
</dbReference>
<dbReference type="InterPro" id="IPR027417">
    <property type="entry name" value="P-loop_NTPase"/>
</dbReference>
<comment type="caution">
    <text evidence="8">The sequence shown here is derived from an EMBL/GenBank/DDBJ whole genome shotgun (WGS) entry which is preliminary data.</text>
</comment>
<dbReference type="Gene3D" id="1.25.40.10">
    <property type="entry name" value="Tetratricopeptide repeat domain"/>
    <property type="match status" value="3"/>
</dbReference>
<evidence type="ECO:0000256" key="6">
    <source>
        <dbReference type="SAM" id="MobiDB-lite"/>
    </source>
</evidence>
<evidence type="ECO:0000256" key="5">
    <source>
        <dbReference type="PROSITE-ProRule" id="PRU01091"/>
    </source>
</evidence>
<dbReference type="PANTHER" id="PTHR35807">
    <property type="entry name" value="TRANSCRIPTIONAL REGULATOR REDD-RELATED"/>
    <property type="match status" value="1"/>
</dbReference>
<feature type="region of interest" description="Disordered" evidence="6">
    <location>
        <begin position="254"/>
        <end position="293"/>
    </location>
</feature>
<keyword evidence="3 5" id="KW-0238">DNA-binding</keyword>
<dbReference type="PANTHER" id="PTHR35807:SF1">
    <property type="entry name" value="TRANSCRIPTIONAL REGULATOR REDD"/>
    <property type="match status" value="1"/>
</dbReference>
<dbReference type="InterPro" id="IPR019734">
    <property type="entry name" value="TPR_rpt"/>
</dbReference>
<keyword evidence="4" id="KW-0804">Transcription</keyword>
<dbReference type="InterPro" id="IPR051677">
    <property type="entry name" value="AfsR-DnrI-RedD_regulator"/>
</dbReference>
<dbReference type="InterPro" id="IPR002182">
    <property type="entry name" value="NB-ARC"/>
</dbReference>
<dbReference type="InterPro" id="IPR005158">
    <property type="entry name" value="BTAD"/>
</dbReference>
<evidence type="ECO:0000256" key="3">
    <source>
        <dbReference type="ARBA" id="ARBA00023125"/>
    </source>
</evidence>
<proteinExistence type="inferred from homology"/>
<evidence type="ECO:0000256" key="2">
    <source>
        <dbReference type="ARBA" id="ARBA00023015"/>
    </source>
</evidence>
<dbReference type="SUPFAM" id="SSF48452">
    <property type="entry name" value="TPR-like"/>
    <property type="match status" value="3"/>
</dbReference>
<dbReference type="PROSITE" id="PS51755">
    <property type="entry name" value="OMPR_PHOB"/>
    <property type="match status" value="1"/>
</dbReference>
<dbReference type="Proteomes" id="UP000603904">
    <property type="component" value="Unassembled WGS sequence"/>
</dbReference>
<dbReference type="InterPro" id="IPR011990">
    <property type="entry name" value="TPR-like_helical_dom_sf"/>
</dbReference>
<dbReference type="SUPFAM" id="SSF52540">
    <property type="entry name" value="P-loop containing nucleoside triphosphate hydrolases"/>
    <property type="match status" value="1"/>
</dbReference>
<dbReference type="SMART" id="SM00028">
    <property type="entry name" value="TPR"/>
    <property type="match status" value="6"/>
</dbReference>
<dbReference type="InterPro" id="IPR016032">
    <property type="entry name" value="Sig_transdc_resp-reg_C-effctor"/>
</dbReference>
<dbReference type="EMBL" id="BOOC01000020">
    <property type="protein sequence ID" value="GIH41199.1"/>
    <property type="molecule type" value="Genomic_DNA"/>
</dbReference>
<dbReference type="Pfam" id="PF00931">
    <property type="entry name" value="NB-ARC"/>
    <property type="match status" value="1"/>
</dbReference>
<dbReference type="SUPFAM" id="SSF46894">
    <property type="entry name" value="C-terminal effector domain of the bipartite response regulators"/>
    <property type="match status" value="1"/>
</dbReference>
<dbReference type="Gene3D" id="3.40.50.300">
    <property type="entry name" value="P-loop containing nucleotide triphosphate hydrolases"/>
    <property type="match status" value="1"/>
</dbReference>